<keyword evidence="3" id="KW-1185">Reference proteome</keyword>
<proteinExistence type="predicted"/>
<evidence type="ECO:0000313" key="2">
    <source>
        <dbReference type="EMBL" id="MDQ0556416.1"/>
    </source>
</evidence>
<protein>
    <submittedName>
        <fullName evidence="2">MFS family arabinose efflux permease</fullName>
    </submittedName>
</protein>
<feature type="transmembrane region" description="Helical" evidence="1">
    <location>
        <begin position="12"/>
        <end position="33"/>
    </location>
</feature>
<gene>
    <name evidence="2" type="ORF">QOZ92_001530</name>
</gene>
<evidence type="ECO:0000256" key="1">
    <source>
        <dbReference type="SAM" id="Phobius"/>
    </source>
</evidence>
<dbReference type="InterPro" id="IPR036259">
    <property type="entry name" value="MFS_trans_sf"/>
</dbReference>
<reference evidence="2 3" key="1">
    <citation type="submission" date="2023-07" db="EMBL/GenBank/DDBJ databases">
        <title>Genomic Encyclopedia of Type Strains, Phase IV (KMG-IV): sequencing the most valuable type-strain genomes for metagenomic binning, comparative biology and taxonomic classification.</title>
        <authorList>
            <person name="Goeker M."/>
        </authorList>
    </citation>
    <scope>NUCLEOTIDE SEQUENCE [LARGE SCALE GENOMIC DNA]</scope>
    <source>
        <strain evidence="2 3">DSM 15049</strain>
    </source>
</reference>
<name>A0ABU0N117_9FIRM</name>
<dbReference type="SUPFAM" id="SSF103473">
    <property type="entry name" value="MFS general substrate transporter"/>
    <property type="match status" value="1"/>
</dbReference>
<feature type="transmembrane region" description="Helical" evidence="1">
    <location>
        <begin position="39"/>
        <end position="58"/>
    </location>
</feature>
<dbReference type="Proteomes" id="UP001232584">
    <property type="component" value="Unassembled WGS sequence"/>
</dbReference>
<evidence type="ECO:0000313" key="3">
    <source>
        <dbReference type="Proteomes" id="UP001232584"/>
    </source>
</evidence>
<keyword evidence="1" id="KW-0812">Transmembrane</keyword>
<organism evidence="2 3">
    <name type="scientific">Paraclostridium ghonii</name>
    <dbReference type="NCBI Taxonomy" id="29358"/>
    <lineage>
        <taxon>Bacteria</taxon>
        <taxon>Bacillati</taxon>
        <taxon>Bacillota</taxon>
        <taxon>Clostridia</taxon>
        <taxon>Peptostreptococcales</taxon>
        <taxon>Peptostreptococcaceae</taxon>
        <taxon>Paraclostridium</taxon>
    </lineage>
</organism>
<accession>A0ABU0N117</accession>
<sequence length="76" mass="8480">MYTVAYDIHSKNYGAIYQGFGLGTIVGSMIAQLTGGFKATFMVIALLCIISIVIMPTIKKPKIEKRSIRLKRIEKE</sequence>
<dbReference type="EMBL" id="JAUSWG010000005">
    <property type="protein sequence ID" value="MDQ0556416.1"/>
    <property type="molecule type" value="Genomic_DNA"/>
</dbReference>
<comment type="caution">
    <text evidence="2">The sequence shown here is derived from an EMBL/GenBank/DDBJ whole genome shotgun (WGS) entry which is preliminary data.</text>
</comment>
<keyword evidence="1" id="KW-1133">Transmembrane helix</keyword>
<keyword evidence="1" id="KW-0472">Membrane</keyword>